<feature type="transmembrane region" description="Helical" evidence="7">
    <location>
        <begin position="147"/>
        <end position="167"/>
    </location>
</feature>
<dbReference type="PANTHER" id="PTHR30625:SF11">
    <property type="entry name" value="MOTA_TOLQ_EXBB PROTON CHANNEL DOMAIN-CONTAINING PROTEIN"/>
    <property type="match status" value="1"/>
</dbReference>
<feature type="transmembrane region" description="Helical" evidence="7">
    <location>
        <begin position="6"/>
        <end position="24"/>
    </location>
</feature>
<evidence type="ECO:0000313" key="10">
    <source>
        <dbReference type="Proteomes" id="UP001597044"/>
    </source>
</evidence>
<evidence type="ECO:0000256" key="1">
    <source>
        <dbReference type="ARBA" id="ARBA00004651"/>
    </source>
</evidence>
<keyword evidence="4 7" id="KW-1133">Transmembrane helix</keyword>
<comment type="caution">
    <text evidence="9">The sequence shown here is derived from an EMBL/GenBank/DDBJ whole genome shotgun (WGS) entry which is preliminary data.</text>
</comment>
<dbReference type="Pfam" id="PF01618">
    <property type="entry name" value="MotA_ExbB"/>
    <property type="match status" value="1"/>
</dbReference>
<protein>
    <submittedName>
        <fullName evidence="9">MotA/TolQ/ExbB proton channel family protein</fullName>
    </submittedName>
</protein>
<evidence type="ECO:0000313" key="9">
    <source>
        <dbReference type="EMBL" id="MFD0949988.1"/>
    </source>
</evidence>
<dbReference type="InterPro" id="IPR050790">
    <property type="entry name" value="ExbB/TolQ_transport"/>
</dbReference>
<proteinExistence type="inferred from homology"/>
<comment type="subcellular location">
    <subcellularLocation>
        <location evidence="1">Cell membrane</location>
        <topology evidence="1">Multi-pass membrane protein</topology>
    </subcellularLocation>
    <subcellularLocation>
        <location evidence="6">Membrane</location>
        <topology evidence="6">Multi-pass membrane protein</topology>
    </subcellularLocation>
</comment>
<comment type="similarity">
    <text evidence="6">Belongs to the exbB/tolQ family.</text>
</comment>
<keyword evidence="6" id="KW-0653">Protein transport</keyword>
<evidence type="ECO:0000256" key="5">
    <source>
        <dbReference type="ARBA" id="ARBA00023136"/>
    </source>
</evidence>
<sequence length="227" mass="23997">MMKSGGYLMLPLLVASVLALAIILERAWSLRRSRVAPPQLLSQVWRQLQAGEMNADQLRLLQAGSPLGSLLAAGLINARHGRDLTKESIEDAATPVVHEMERYLTLLGTIAMISPLLGLLGTVIGIIDAFLVVTAGGISDPTALAGGISKALVTTAGGIFVAIPAMIMHRYYLRHIQTLIVSMEQQAVKLVDMLHGDREVDVLPSAASFTAPATGSVATPSRDGAEA</sequence>
<organism evidence="9 10">
    <name type="scientific">Paraperlucidibaca wandonensis</name>
    <dbReference type="NCBI Taxonomy" id="1268273"/>
    <lineage>
        <taxon>Bacteria</taxon>
        <taxon>Pseudomonadati</taxon>
        <taxon>Pseudomonadota</taxon>
        <taxon>Gammaproteobacteria</taxon>
        <taxon>Moraxellales</taxon>
        <taxon>Moraxellaceae</taxon>
        <taxon>Paraperlucidibaca</taxon>
    </lineage>
</organism>
<dbReference type="EMBL" id="JBHTIT010000001">
    <property type="protein sequence ID" value="MFD0949988.1"/>
    <property type="molecule type" value="Genomic_DNA"/>
</dbReference>
<keyword evidence="6" id="KW-0813">Transport</keyword>
<keyword evidence="5 7" id="KW-0472">Membrane</keyword>
<dbReference type="PANTHER" id="PTHR30625">
    <property type="entry name" value="PROTEIN TOLQ"/>
    <property type="match status" value="1"/>
</dbReference>
<feature type="domain" description="MotA/TolQ/ExbB proton channel" evidence="8">
    <location>
        <begin position="66"/>
        <end position="184"/>
    </location>
</feature>
<evidence type="ECO:0000256" key="3">
    <source>
        <dbReference type="ARBA" id="ARBA00022692"/>
    </source>
</evidence>
<keyword evidence="3 7" id="KW-0812">Transmembrane</keyword>
<evidence type="ECO:0000256" key="2">
    <source>
        <dbReference type="ARBA" id="ARBA00022475"/>
    </source>
</evidence>
<name>A0ABW3HF07_9GAMM</name>
<evidence type="ECO:0000256" key="7">
    <source>
        <dbReference type="SAM" id="Phobius"/>
    </source>
</evidence>
<feature type="transmembrane region" description="Helical" evidence="7">
    <location>
        <begin position="103"/>
        <end position="127"/>
    </location>
</feature>
<keyword evidence="10" id="KW-1185">Reference proteome</keyword>
<evidence type="ECO:0000256" key="6">
    <source>
        <dbReference type="RuleBase" id="RU004057"/>
    </source>
</evidence>
<dbReference type="Proteomes" id="UP001597044">
    <property type="component" value="Unassembled WGS sequence"/>
</dbReference>
<evidence type="ECO:0000256" key="4">
    <source>
        <dbReference type="ARBA" id="ARBA00022989"/>
    </source>
</evidence>
<keyword evidence="2" id="KW-1003">Cell membrane</keyword>
<dbReference type="RefSeq" id="WP_340675097.1">
    <property type="nucleotide sequence ID" value="NZ_JBHTIT010000001.1"/>
</dbReference>
<gene>
    <name evidence="9" type="ORF">ACFQ0F_06235</name>
</gene>
<reference evidence="10" key="1">
    <citation type="journal article" date="2019" name="Int. J. Syst. Evol. Microbiol.">
        <title>The Global Catalogue of Microorganisms (GCM) 10K type strain sequencing project: providing services to taxonomists for standard genome sequencing and annotation.</title>
        <authorList>
            <consortium name="The Broad Institute Genomics Platform"/>
            <consortium name="The Broad Institute Genome Sequencing Center for Infectious Disease"/>
            <person name="Wu L."/>
            <person name="Ma J."/>
        </authorList>
    </citation>
    <scope>NUCLEOTIDE SEQUENCE [LARGE SCALE GENOMIC DNA]</scope>
    <source>
        <strain evidence="10">CCUG 63419</strain>
    </source>
</reference>
<dbReference type="InterPro" id="IPR002898">
    <property type="entry name" value="MotA_ExbB_proton_chnl"/>
</dbReference>
<evidence type="ECO:0000259" key="8">
    <source>
        <dbReference type="Pfam" id="PF01618"/>
    </source>
</evidence>
<accession>A0ABW3HF07</accession>